<evidence type="ECO:0000256" key="3">
    <source>
        <dbReference type="ARBA" id="ARBA00014712"/>
    </source>
</evidence>
<evidence type="ECO:0000256" key="2">
    <source>
        <dbReference type="ARBA" id="ARBA00010260"/>
    </source>
</evidence>
<gene>
    <name evidence="15" type="ORF">XENOCAPTIV_020669</name>
</gene>
<keyword evidence="11 14" id="KW-0357">Heparan sulfate</keyword>
<keyword evidence="6" id="KW-0732">Signal</keyword>
<dbReference type="Pfam" id="PF01153">
    <property type="entry name" value="Glypican"/>
    <property type="match status" value="1"/>
</dbReference>
<keyword evidence="9" id="KW-1015">Disulfide bond</keyword>
<keyword evidence="4" id="KW-1003">Cell membrane</keyword>
<comment type="similarity">
    <text evidence="2 13">Belongs to the glypican family.</text>
</comment>
<evidence type="ECO:0000256" key="9">
    <source>
        <dbReference type="ARBA" id="ARBA00023157"/>
    </source>
</evidence>
<evidence type="ECO:0000256" key="1">
    <source>
        <dbReference type="ARBA" id="ARBA00004471"/>
    </source>
</evidence>
<keyword evidence="8 14" id="KW-0472">Membrane</keyword>
<dbReference type="PANTHER" id="PTHR10822">
    <property type="entry name" value="GLYPICAN"/>
    <property type="match status" value="1"/>
</dbReference>
<keyword evidence="5 14" id="KW-0336">GPI-anchor</keyword>
<evidence type="ECO:0000313" key="16">
    <source>
        <dbReference type="Proteomes" id="UP001434883"/>
    </source>
</evidence>
<evidence type="ECO:0000256" key="5">
    <source>
        <dbReference type="ARBA" id="ARBA00022622"/>
    </source>
</evidence>
<sequence>LLPCAHPVSAGLLPGADLQVCQTKGPTCCSKKMEERYQVAARSHMESGLQVVSAHLKRLIIQNAAIFQGTVDQSSHQILVCVVKANRCMQNDNTLMWKMWYFRDTDIQDLQPESVTLKVKEAVTPVRGIKEE</sequence>
<evidence type="ECO:0000256" key="11">
    <source>
        <dbReference type="ARBA" id="ARBA00023207"/>
    </source>
</evidence>
<evidence type="ECO:0000256" key="14">
    <source>
        <dbReference type="RuleBase" id="RU003519"/>
    </source>
</evidence>
<keyword evidence="16" id="KW-1185">Reference proteome</keyword>
<evidence type="ECO:0000256" key="12">
    <source>
        <dbReference type="ARBA" id="ARBA00023288"/>
    </source>
</evidence>
<name>A0ABV0QC30_9TELE</name>
<evidence type="ECO:0000256" key="6">
    <source>
        <dbReference type="ARBA" id="ARBA00022729"/>
    </source>
</evidence>
<keyword evidence="12 14" id="KW-0449">Lipoprotein</keyword>
<accession>A0ABV0QC30</accession>
<evidence type="ECO:0000256" key="8">
    <source>
        <dbReference type="ARBA" id="ARBA00023136"/>
    </source>
</evidence>
<evidence type="ECO:0000256" key="13">
    <source>
        <dbReference type="RuleBase" id="RU003518"/>
    </source>
</evidence>
<keyword evidence="10" id="KW-0325">Glycoprotein</keyword>
<feature type="non-terminal residue" evidence="15">
    <location>
        <position position="1"/>
    </location>
</feature>
<dbReference type="InterPro" id="IPR001863">
    <property type="entry name" value="Glypican"/>
</dbReference>
<keyword evidence="7 14" id="KW-0654">Proteoglycan</keyword>
<evidence type="ECO:0000256" key="10">
    <source>
        <dbReference type="ARBA" id="ARBA00023180"/>
    </source>
</evidence>
<dbReference type="EMBL" id="JAHRIN010008448">
    <property type="protein sequence ID" value="MEQ2193383.1"/>
    <property type="molecule type" value="Genomic_DNA"/>
</dbReference>
<dbReference type="PANTHER" id="PTHR10822:SF4">
    <property type="entry name" value="GLYPICAN-3"/>
    <property type="match status" value="1"/>
</dbReference>
<evidence type="ECO:0000313" key="15">
    <source>
        <dbReference type="EMBL" id="MEQ2193383.1"/>
    </source>
</evidence>
<dbReference type="Proteomes" id="UP001434883">
    <property type="component" value="Unassembled WGS sequence"/>
</dbReference>
<reference evidence="15 16" key="1">
    <citation type="submission" date="2021-06" db="EMBL/GenBank/DDBJ databases">
        <authorList>
            <person name="Palmer J.M."/>
        </authorList>
    </citation>
    <scope>NUCLEOTIDE SEQUENCE [LARGE SCALE GENOMIC DNA]</scope>
    <source>
        <strain evidence="15 16">XC_2019</strain>
        <tissue evidence="15">Muscle</tissue>
    </source>
</reference>
<evidence type="ECO:0000256" key="4">
    <source>
        <dbReference type="ARBA" id="ARBA00022475"/>
    </source>
</evidence>
<evidence type="ECO:0000256" key="7">
    <source>
        <dbReference type="ARBA" id="ARBA00022974"/>
    </source>
</evidence>
<comment type="subcellular location">
    <subcellularLocation>
        <location evidence="1">Cell membrane</location>
        <topology evidence="1">Lipid-anchor</topology>
        <topology evidence="1">GPI-anchor</topology>
        <orientation evidence="1">Extracellular side</orientation>
    </subcellularLocation>
</comment>
<comment type="caution">
    <text evidence="15">The sequence shown here is derived from an EMBL/GenBank/DDBJ whole genome shotgun (WGS) entry which is preliminary data.</text>
</comment>
<proteinExistence type="inferred from homology"/>
<organism evidence="15 16">
    <name type="scientific">Xenoophorus captivus</name>
    <dbReference type="NCBI Taxonomy" id="1517983"/>
    <lineage>
        <taxon>Eukaryota</taxon>
        <taxon>Metazoa</taxon>
        <taxon>Chordata</taxon>
        <taxon>Craniata</taxon>
        <taxon>Vertebrata</taxon>
        <taxon>Euteleostomi</taxon>
        <taxon>Actinopterygii</taxon>
        <taxon>Neopterygii</taxon>
        <taxon>Teleostei</taxon>
        <taxon>Neoteleostei</taxon>
        <taxon>Acanthomorphata</taxon>
        <taxon>Ovalentaria</taxon>
        <taxon>Atherinomorphae</taxon>
        <taxon>Cyprinodontiformes</taxon>
        <taxon>Goodeidae</taxon>
        <taxon>Xenoophorus</taxon>
    </lineage>
</organism>
<comment type="function">
    <text evidence="14">Cell surface proteoglycan.</text>
</comment>
<protein>
    <recommendedName>
        <fullName evidence="3">Glypican-3</fullName>
    </recommendedName>
</protein>